<dbReference type="SUPFAM" id="SSF53448">
    <property type="entry name" value="Nucleotide-diphospho-sugar transferases"/>
    <property type="match status" value="1"/>
</dbReference>
<reference evidence="3" key="1">
    <citation type="submission" date="2019-09" db="EMBL/GenBank/DDBJ databases">
        <title>Distinct polysaccharide growth profiles of human intestinal Prevotella copri isolates.</title>
        <authorList>
            <person name="Fehlner-Peach H."/>
            <person name="Magnabosco C."/>
            <person name="Raghavan V."/>
            <person name="Scher J.U."/>
            <person name="Tett A."/>
            <person name="Cox L.M."/>
            <person name="Gottsegen C."/>
            <person name="Watters A."/>
            <person name="Wiltshire- Gordon J.D."/>
            <person name="Segata N."/>
            <person name="Bonneau R."/>
            <person name="Littman D.R."/>
        </authorList>
    </citation>
    <scope>NUCLEOTIDE SEQUENCE [LARGE SCALE GENOMIC DNA]</scope>
    <source>
        <strain evidence="3">iA624</strain>
    </source>
</reference>
<evidence type="ECO:0000313" key="2">
    <source>
        <dbReference type="EMBL" id="MQO09601.1"/>
    </source>
</evidence>
<sequence length="270" mass="30948">MIPPYLSISFGNNNRIAKKRMKISIITICFKAAADLENTIASVRSQKYKDYEYIVVDGGSKDGTVEVINQNIDVITKWVSEPDKGIYDAMNKGIKMATGDWVIMMNAGDAFADSDVLQNVFSHVIPDKITFLYGDTLSRQKKGKLLRRITSWKDGNVNHQAVIYRRKLHEEHGLYIVTKKIIISDYLFFIRIPEEQVQKLDLAISINDPNGISNQGNWARQQALCADVVFRRRTFWGMVRFYVWKQIKGILPTSFKDKVKLMIGLQKNYG</sequence>
<dbReference type="Pfam" id="PF00535">
    <property type="entry name" value="Glycos_transf_2"/>
    <property type="match status" value="1"/>
</dbReference>
<dbReference type="PANTHER" id="PTHR22916">
    <property type="entry name" value="GLYCOSYLTRANSFERASE"/>
    <property type="match status" value="1"/>
</dbReference>
<name>A0AA90VFB9_9BACT</name>
<dbReference type="CDD" id="cd06433">
    <property type="entry name" value="GT_2_WfgS_like"/>
    <property type="match status" value="1"/>
</dbReference>
<accession>A0AA90VFB9</accession>
<dbReference type="Gene3D" id="3.90.550.10">
    <property type="entry name" value="Spore Coat Polysaccharide Biosynthesis Protein SpsA, Chain A"/>
    <property type="match status" value="1"/>
</dbReference>
<dbReference type="GO" id="GO:0016758">
    <property type="term" value="F:hexosyltransferase activity"/>
    <property type="evidence" value="ECO:0007669"/>
    <property type="project" value="UniProtKB-ARBA"/>
</dbReference>
<dbReference type="AlphaFoldDB" id="A0AA90VFB9"/>
<dbReference type="Proteomes" id="UP000405805">
    <property type="component" value="Unassembled WGS sequence"/>
</dbReference>
<evidence type="ECO:0000259" key="1">
    <source>
        <dbReference type="Pfam" id="PF00535"/>
    </source>
</evidence>
<gene>
    <name evidence="2" type="ORF">F7D57_07735</name>
</gene>
<feature type="domain" description="Glycosyltransferase 2-like" evidence="1">
    <location>
        <begin position="24"/>
        <end position="159"/>
    </location>
</feature>
<protein>
    <submittedName>
        <fullName evidence="2">Glycosyltransferase</fullName>
    </submittedName>
</protein>
<organism evidence="2 3">
    <name type="scientific">Segatella copri</name>
    <dbReference type="NCBI Taxonomy" id="165179"/>
    <lineage>
        <taxon>Bacteria</taxon>
        <taxon>Pseudomonadati</taxon>
        <taxon>Bacteroidota</taxon>
        <taxon>Bacteroidia</taxon>
        <taxon>Bacteroidales</taxon>
        <taxon>Prevotellaceae</taxon>
        <taxon>Segatella</taxon>
    </lineage>
</organism>
<comment type="caution">
    <text evidence="2">The sequence shown here is derived from an EMBL/GenBank/DDBJ whole genome shotgun (WGS) entry which is preliminary data.</text>
</comment>
<dbReference type="PANTHER" id="PTHR22916:SF67">
    <property type="entry name" value="COLANIC ACID BIOSYNTHESIS GLYCOSYL TRANSFERASE WCAE-RELATED"/>
    <property type="match status" value="1"/>
</dbReference>
<dbReference type="EMBL" id="VZBP01000091">
    <property type="protein sequence ID" value="MQO09601.1"/>
    <property type="molecule type" value="Genomic_DNA"/>
</dbReference>
<dbReference type="InterPro" id="IPR029044">
    <property type="entry name" value="Nucleotide-diphossugar_trans"/>
</dbReference>
<proteinExistence type="predicted"/>
<dbReference type="InterPro" id="IPR001173">
    <property type="entry name" value="Glyco_trans_2-like"/>
</dbReference>
<evidence type="ECO:0000313" key="3">
    <source>
        <dbReference type="Proteomes" id="UP000405805"/>
    </source>
</evidence>